<dbReference type="EMBL" id="KI271605">
    <property type="protein sequence ID" value="ERL64111.1"/>
    <property type="molecule type" value="Genomic_DNA"/>
</dbReference>
<protein>
    <submittedName>
        <fullName evidence="2">Uncharacterized protein</fullName>
    </submittedName>
</protein>
<dbReference type="Proteomes" id="UP000030647">
    <property type="component" value="Unassembled WGS sequence"/>
</dbReference>
<keyword evidence="3" id="KW-1185">Reference proteome</keyword>
<sequence>MPEKKKPTSRWGCWVQLIILAILASLAADGIRAVFHLGRPPSLRSVFIGFGIFLVMLIILFVGGNAAVATAEKHRHDKNK</sequence>
<dbReference type="HOGENOM" id="CLU_2585339_0_0_9"/>
<feature type="transmembrane region" description="Helical" evidence="1">
    <location>
        <begin position="46"/>
        <end position="71"/>
    </location>
</feature>
<keyword evidence="1" id="KW-0472">Membrane</keyword>
<proteinExistence type="predicted"/>
<dbReference type="RefSeq" id="WP_022530651.1">
    <property type="nucleotide sequence ID" value="NZ_KI271605.1"/>
</dbReference>
<evidence type="ECO:0000313" key="2">
    <source>
        <dbReference type="EMBL" id="ERL64111.1"/>
    </source>
</evidence>
<keyword evidence="1" id="KW-0812">Transmembrane</keyword>
<gene>
    <name evidence="2" type="ORF">L248_1644</name>
</gene>
<name>U4TH38_9LACO</name>
<accession>U4TH38</accession>
<organism evidence="2 3">
    <name type="scientific">Schleiferilactobacillus shenzhenensis LY-73</name>
    <dbReference type="NCBI Taxonomy" id="1231336"/>
    <lineage>
        <taxon>Bacteria</taxon>
        <taxon>Bacillati</taxon>
        <taxon>Bacillota</taxon>
        <taxon>Bacilli</taxon>
        <taxon>Lactobacillales</taxon>
        <taxon>Lactobacillaceae</taxon>
        <taxon>Schleiferilactobacillus</taxon>
    </lineage>
</organism>
<dbReference type="STRING" id="1231336.L248_1644"/>
<evidence type="ECO:0000256" key="1">
    <source>
        <dbReference type="SAM" id="Phobius"/>
    </source>
</evidence>
<reference evidence="3" key="1">
    <citation type="journal article" date="2013" name="Genome Announc.">
        <title>Whole-Genome Sequencing of Lactobacillus shenzhenensis Strain LY-73T.</title>
        <authorList>
            <person name="Lin Z."/>
            <person name="Liu Z."/>
            <person name="Yang R."/>
            <person name="Zou Y."/>
            <person name="Wan D."/>
            <person name="Chen J."/>
            <person name="Guo M."/>
            <person name="Zhao J."/>
            <person name="Fang C."/>
            <person name="Yang R."/>
            <person name="Liu F."/>
        </authorList>
    </citation>
    <scope>NUCLEOTIDE SEQUENCE [LARGE SCALE GENOMIC DNA]</scope>
    <source>
        <strain evidence="3">LY-73</strain>
    </source>
</reference>
<evidence type="ECO:0000313" key="3">
    <source>
        <dbReference type="Proteomes" id="UP000030647"/>
    </source>
</evidence>
<keyword evidence="1" id="KW-1133">Transmembrane helix</keyword>
<dbReference type="AlphaFoldDB" id="U4TH38"/>